<keyword evidence="4" id="KW-0804">Transcription</keyword>
<organism evidence="7 8">
    <name type="scientific">Luteolibacter flavescens</name>
    <dbReference type="NCBI Taxonomy" id="1859460"/>
    <lineage>
        <taxon>Bacteria</taxon>
        <taxon>Pseudomonadati</taxon>
        <taxon>Verrucomicrobiota</taxon>
        <taxon>Verrucomicrobiia</taxon>
        <taxon>Verrucomicrobiales</taxon>
        <taxon>Verrucomicrobiaceae</taxon>
        <taxon>Luteolibacter</taxon>
    </lineage>
</organism>
<dbReference type="InterPro" id="IPR039425">
    <property type="entry name" value="RNA_pol_sigma-70-like"/>
</dbReference>
<dbReference type="Pfam" id="PF04542">
    <property type="entry name" value="Sigma70_r2"/>
    <property type="match status" value="1"/>
</dbReference>
<dbReference type="InterPro" id="IPR007627">
    <property type="entry name" value="RNA_pol_sigma70_r2"/>
</dbReference>
<gene>
    <name evidence="7" type="ORF">OKA04_07845</name>
</gene>
<dbReference type="Gene3D" id="1.10.1740.10">
    <property type="match status" value="1"/>
</dbReference>
<dbReference type="Pfam" id="PF08281">
    <property type="entry name" value="Sigma70_r4_2"/>
    <property type="match status" value="1"/>
</dbReference>
<dbReference type="Gene3D" id="1.10.10.10">
    <property type="entry name" value="Winged helix-like DNA-binding domain superfamily/Winged helix DNA-binding domain"/>
    <property type="match status" value="1"/>
</dbReference>
<evidence type="ECO:0000256" key="3">
    <source>
        <dbReference type="ARBA" id="ARBA00023082"/>
    </source>
</evidence>
<evidence type="ECO:0000256" key="1">
    <source>
        <dbReference type="ARBA" id="ARBA00010641"/>
    </source>
</evidence>
<name>A0ABT3FM44_9BACT</name>
<dbReference type="RefSeq" id="WP_264500597.1">
    <property type="nucleotide sequence ID" value="NZ_JAPDDS010000003.1"/>
</dbReference>
<feature type="domain" description="RNA polymerase sigma factor 70 region 4 type 2" evidence="6">
    <location>
        <begin position="119"/>
        <end position="170"/>
    </location>
</feature>
<dbReference type="PANTHER" id="PTHR43133:SF51">
    <property type="entry name" value="RNA POLYMERASE SIGMA FACTOR"/>
    <property type="match status" value="1"/>
</dbReference>
<keyword evidence="3" id="KW-0731">Sigma factor</keyword>
<evidence type="ECO:0000256" key="4">
    <source>
        <dbReference type="ARBA" id="ARBA00023163"/>
    </source>
</evidence>
<evidence type="ECO:0000256" key="2">
    <source>
        <dbReference type="ARBA" id="ARBA00023015"/>
    </source>
</evidence>
<keyword evidence="8" id="KW-1185">Reference proteome</keyword>
<dbReference type="Proteomes" id="UP001207930">
    <property type="component" value="Unassembled WGS sequence"/>
</dbReference>
<dbReference type="PANTHER" id="PTHR43133">
    <property type="entry name" value="RNA POLYMERASE ECF-TYPE SIGMA FACTO"/>
    <property type="match status" value="1"/>
</dbReference>
<keyword evidence="2" id="KW-0805">Transcription regulation</keyword>
<sequence length="178" mass="20125">MKAMQALALSPPEPMDRQRFTDLVRQHHLTLLSYARALAGAEGTARELVQDAFVAAWQNVGKFEVTRDFAAWMRGIVRNKWREHCRLHSREVPFDEEAMSHLEETLAPHSSGDAALFARLAECRDKLPEPMAEALRVTYDEGRTSDEAASLLSLNAAALRKRLERARDALRLCLSKNL</sequence>
<protein>
    <submittedName>
        <fullName evidence="7">RNA polymerase sigma factor</fullName>
    </submittedName>
</protein>
<dbReference type="EMBL" id="JAPDDS010000003">
    <property type="protein sequence ID" value="MCW1884641.1"/>
    <property type="molecule type" value="Genomic_DNA"/>
</dbReference>
<evidence type="ECO:0000259" key="6">
    <source>
        <dbReference type="Pfam" id="PF08281"/>
    </source>
</evidence>
<evidence type="ECO:0000313" key="7">
    <source>
        <dbReference type="EMBL" id="MCW1884641.1"/>
    </source>
</evidence>
<feature type="domain" description="RNA polymerase sigma-70 region 2" evidence="5">
    <location>
        <begin position="23"/>
        <end position="90"/>
    </location>
</feature>
<dbReference type="InterPro" id="IPR013325">
    <property type="entry name" value="RNA_pol_sigma_r2"/>
</dbReference>
<comment type="caution">
    <text evidence="7">The sequence shown here is derived from an EMBL/GenBank/DDBJ whole genome shotgun (WGS) entry which is preliminary data.</text>
</comment>
<dbReference type="SUPFAM" id="SSF88659">
    <property type="entry name" value="Sigma3 and sigma4 domains of RNA polymerase sigma factors"/>
    <property type="match status" value="1"/>
</dbReference>
<dbReference type="InterPro" id="IPR036388">
    <property type="entry name" value="WH-like_DNA-bd_sf"/>
</dbReference>
<evidence type="ECO:0000313" key="8">
    <source>
        <dbReference type="Proteomes" id="UP001207930"/>
    </source>
</evidence>
<comment type="similarity">
    <text evidence="1">Belongs to the sigma-70 factor family. ECF subfamily.</text>
</comment>
<reference evidence="7 8" key="1">
    <citation type="submission" date="2022-10" db="EMBL/GenBank/DDBJ databases">
        <title>Luteolibacter flavescens strain MCCC 1K03193, whole genome shotgun sequencing project.</title>
        <authorList>
            <person name="Zhao G."/>
            <person name="Shen L."/>
        </authorList>
    </citation>
    <scope>NUCLEOTIDE SEQUENCE [LARGE SCALE GENOMIC DNA]</scope>
    <source>
        <strain evidence="7 8">MCCC 1K03193</strain>
    </source>
</reference>
<accession>A0ABT3FM44</accession>
<dbReference type="InterPro" id="IPR013249">
    <property type="entry name" value="RNA_pol_sigma70_r4_t2"/>
</dbReference>
<dbReference type="SUPFAM" id="SSF88946">
    <property type="entry name" value="Sigma2 domain of RNA polymerase sigma factors"/>
    <property type="match status" value="1"/>
</dbReference>
<dbReference type="NCBIfam" id="TIGR02937">
    <property type="entry name" value="sigma70-ECF"/>
    <property type="match status" value="1"/>
</dbReference>
<dbReference type="InterPro" id="IPR014284">
    <property type="entry name" value="RNA_pol_sigma-70_dom"/>
</dbReference>
<proteinExistence type="inferred from homology"/>
<dbReference type="InterPro" id="IPR013324">
    <property type="entry name" value="RNA_pol_sigma_r3/r4-like"/>
</dbReference>
<evidence type="ECO:0000259" key="5">
    <source>
        <dbReference type="Pfam" id="PF04542"/>
    </source>
</evidence>